<proteinExistence type="predicted"/>
<gene>
    <name evidence="1" type="ORF">HDF14_005324</name>
</gene>
<organism evidence="1 2">
    <name type="scientific">Tunturiibacter gelidiferens</name>
    <dbReference type="NCBI Taxonomy" id="3069689"/>
    <lineage>
        <taxon>Bacteria</taxon>
        <taxon>Pseudomonadati</taxon>
        <taxon>Acidobacteriota</taxon>
        <taxon>Terriglobia</taxon>
        <taxon>Terriglobales</taxon>
        <taxon>Acidobacteriaceae</taxon>
        <taxon>Tunturiibacter</taxon>
    </lineage>
</organism>
<accession>A0A9X0U721</accession>
<dbReference type="EMBL" id="JACHEB010000017">
    <property type="protein sequence ID" value="MBB5331675.1"/>
    <property type="molecule type" value="Genomic_DNA"/>
</dbReference>
<evidence type="ECO:0000313" key="2">
    <source>
        <dbReference type="Proteomes" id="UP000535182"/>
    </source>
</evidence>
<protein>
    <submittedName>
        <fullName evidence="1">Uncharacterized protein</fullName>
    </submittedName>
</protein>
<reference evidence="1 2" key="1">
    <citation type="submission" date="2020-08" db="EMBL/GenBank/DDBJ databases">
        <title>Genomic Encyclopedia of Type Strains, Phase IV (KMG-V): Genome sequencing to study the core and pangenomes of soil and plant-associated prokaryotes.</title>
        <authorList>
            <person name="Whitman W."/>
        </authorList>
    </citation>
    <scope>NUCLEOTIDE SEQUENCE [LARGE SCALE GENOMIC DNA]</scope>
    <source>
        <strain evidence="1 2">X5P2</strain>
    </source>
</reference>
<dbReference type="Proteomes" id="UP000535182">
    <property type="component" value="Unassembled WGS sequence"/>
</dbReference>
<comment type="caution">
    <text evidence="1">The sequence shown here is derived from an EMBL/GenBank/DDBJ whole genome shotgun (WGS) entry which is preliminary data.</text>
</comment>
<evidence type="ECO:0000313" key="1">
    <source>
        <dbReference type="EMBL" id="MBB5331675.1"/>
    </source>
</evidence>
<dbReference type="AlphaFoldDB" id="A0A9X0U721"/>
<sequence length="77" mass="8822">MTETSLRVIYVNSRLFAFPFIIIKTRQNVVVAIKARFIFLQPSRLKTALKSLLYIVGMIRPHGEGMKEGQVVGMYHP</sequence>
<keyword evidence="2" id="KW-1185">Reference proteome</keyword>
<name>A0A9X0U721_9BACT</name>